<evidence type="ECO:0000313" key="2">
    <source>
        <dbReference type="Proteomes" id="UP001213799"/>
    </source>
</evidence>
<accession>A0AAD6H5D1</accession>
<name>A0AAD6H5D1_9EURO</name>
<reference evidence="1" key="1">
    <citation type="journal article" date="2023" name="IMA Fungus">
        <title>Comparative genomic study of the Penicillium genus elucidates a diverse pangenome and 15 lateral gene transfer events.</title>
        <authorList>
            <person name="Petersen C."/>
            <person name="Sorensen T."/>
            <person name="Nielsen M.R."/>
            <person name="Sondergaard T.E."/>
            <person name="Sorensen J.L."/>
            <person name="Fitzpatrick D.A."/>
            <person name="Frisvad J.C."/>
            <person name="Nielsen K.L."/>
        </authorList>
    </citation>
    <scope>NUCLEOTIDE SEQUENCE</scope>
    <source>
        <strain evidence="1">IBT 12815</strain>
    </source>
</reference>
<evidence type="ECO:0000313" key="1">
    <source>
        <dbReference type="EMBL" id="KAJ5615646.1"/>
    </source>
</evidence>
<proteinExistence type="predicted"/>
<dbReference type="Proteomes" id="UP001213799">
    <property type="component" value="Unassembled WGS sequence"/>
</dbReference>
<dbReference type="RefSeq" id="XP_056756813.1">
    <property type="nucleotide sequence ID" value="XM_056891818.1"/>
</dbReference>
<comment type="caution">
    <text evidence="1">The sequence shown here is derived from an EMBL/GenBank/DDBJ whole genome shotgun (WGS) entry which is preliminary data.</text>
</comment>
<gene>
    <name evidence="1" type="ORF">N7537_000760</name>
</gene>
<organism evidence="1 2">
    <name type="scientific">Penicillium hordei</name>
    <dbReference type="NCBI Taxonomy" id="40994"/>
    <lineage>
        <taxon>Eukaryota</taxon>
        <taxon>Fungi</taxon>
        <taxon>Dikarya</taxon>
        <taxon>Ascomycota</taxon>
        <taxon>Pezizomycotina</taxon>
        <taxon>Eurotiomycetes</taxon>
        <taxon>Eurotiomycetidae</taxon>
        <taxon>Eurotiales</taxon>
        <taxon>Aspergillaceae</taxon>
        <taxon>Penicillium</taxon>
    </lineage>
</organism>
<keyword evidence="2" id="KW-1185">Reference proteome</keyword>
<reference evidence="1" key="2">
    <citation type="submission" date="2023-01" db="EMBL/GenBank/DDBJ databases">
        <authorList>
            <person name="Petersen C."/>
        </authorList>
    </citation>
    <scope>NUCLEOTIDE SEQUENCE</scope>
    <source>
        <strain evidence="1">IBT 12815</strain>
    </source>
</reference>
<dbReference type="GeneID" id="81582060"/>
<dbReference type="EMBL" id="JAQJAE010000001">
    <property type="protein sequence ID" value="KAJ5615646.1"/>
    <property type="molecule type" value="Genomic_DNA"/>
</dbReference>
<sequence>MPQEKTGFSPAPTITLVPAFPPGRELGVGLPRGGLLAAALAALSTWQRDHGSCIAVSQHLRWLDLPVYSQVIG</sequence>
<protein>
    <submittedName>
        <fullName evidence="1">Uncharacterized protein</fullName>
    </submittedName>
</protein>
<dbReference type="AlphaFoldDB" id="A0AAD6H5D1"/>